<protein>
    <submittedName>
        <fullName evidence="2">Uncharacterized protein</fullName>
    </submittedName>
</protein>
<keyword evidence="1" id="KW-1133">Transmembrane helix</keyword>
<keyword evidence="1" id="KW-0812">Transmembrane</keyword>
<keyword evidence="3" id="KW-1185">Reference proteome</keyword>
<proteinExistence type="predicted"/>
<dbReference type="EMBL" id="CP144913">
    <property type="protein sequence ID" value="WXB76323.1"/>
    <property type="molecule type" value="Genomic_DNA"/>
</dbReference>
<sequence>MSGREQPPGTGTRRRSVYDRVRPIVPLLCAVLLLPTAISGDRGWWGWAGVAVLLLLQVVTLVAGRRGQ</sequence>
<gene>
    <name evidence="2" type="ORF">V1351_15480</name>
</gene>
<dbReference type="Proteomes" id="UP001382727">
    <property type="component" value="Chromosome"/>
</dbReference>
<evidence type="ECO:0000313" key="3">
    <source>
        <dbReference type="Proteomes" id="UP001382727"/>
    </source>
</evidence>
<feature type="transmembrane region" description="Helical" evidence="1">
    <location>
        <begin position="21"/>
        <end position="38"/>
    </location>
</feature>
<reference evidence="2 3" key="1">
    <citation type="submission" date="2024-02" db="EMBL/GenBank/DDBJ databases">
        <title>Janibacter sp. nov., isolated from gut of marine sandworm.</title>
        <authorList>
            <person name="Kim B."/>
            <person name="Jun M.O."/>
            <person name="Shin N.-R."/>
        </authorList>
    </citation>
    <scope>NUCLEOTIDE SEQUENCE [LARGE SCALE GENOMIC DNA]</scope>
    <source>
        <strain evidence="2 3">A1S7</strain>
    </source>
</reference>
<evidence type="ECO:0000256" key="1">
    <source>
        <dbReference type="SAM" id="Phobius"/>
    </source>
</evidence>
<keyword evidence="1" id="KW-0472">Membrane</keyword>
<evidence type="ECO:0000313" key="2">
    <source>
        <dbReference type="EMBL" id="WXB76323.1"/>
    </source>
</evidence>
<organism evidence="2 3">
    <name type="scientific">Janibacter alittae</name>
    <dbReference type="NCBI Taxonomy" id="3115209"/>
    <lineage>
        <taxon>Bacteria</taxon>
        <taxon>Bacillati</taxon>
        <taxon>Actinomycetota</taxon>
        <taxon>Actinomycetes</taxon>
        <taxon>Micrococcales</taxon>
        <taxon>Intrasporangiaceae</taxon>
        <taxon>Janibacter</taxon>
    </lineage>
</organism>
<accession>A0ABZ2MH58</accession>
<dbReference type="RefSeq" id="WP_338749187.1">
    <property type="nucleotide sequence ID" value="NZ_CP144913.1"/>
</dbReference>
<feature type="transmembrane region" description="Helical" evidence="1">
    <location>
        <begin position="44"/>
        <end position="64"/>
    </location>
</feature>
<name>A0ABZ2MH58_9MICO</name>